<dbReference type="InterPro" id="IPR029056">
    <property type="entry name" value="Ribokinase-like"/>
</dbReference>
<keyword evidence="4" id="KW-0547">Nucleotide-binding</keyword>
<proteinExistence type="inferred from homology"/>
<dbReference type="InterPro" id="IPR004625">
    <property type="entry name" value="PyrdxlKinase"/>
</dbReference>
<dbReference type="InParanoid" id="A9US49"/>
<name>A9US49_MONBE</name>
<dbReference type="RefSeq" id="XP_001743004.1">
    <property type="nucleotide sequence ID" value="XM_001742952.1"/>
</dbReference>
<dbReference type="Proteomes" id="UP000001357">
    <property type="component" value="Unassembled WGS sequence"/>
</dbReference>
<evidence type="ECO:0000313" key="8">
    <source>
        <dbReference type="EMBL" id="EDQ91718.1"/>
    </source>
</evidence>
<keyword evidence="5" id="KW-0418">Kinase</keyword>
<dbReference type="GeneID" id="5888410"/>
<dbReference type="PANTHER" id="PTHR10534">
    <property type="entry name" value="PYRIDOXAL KINASE"/>
    <property type="match status" value="1"/>
</dbReference>
<dbReference type="AlphaFoldDB" id="A9US49"/>
<accession>A9US49</accession>
<dbReference type="InterPro" id="IPR013749">
    <property type="entry name" value="PM/HMP-P_kinase-1"/>
</dbReference>
<dbReference type="EMBL" id="CH991544">
    <property type="protein sequence ID" value="EDQ91718.1"/>
    <property type="molecule type" value="Genomic_DNA"/>
</dbReference>
<dbReference type="NCBIfam" id="TIGR00687">
    <property type="entry name" value="pyridox_kin"/>
    <property type="match status" value="1"/>
</dbReference>
<evidence type="ECO:0000256" key="4">
    <source>
        <dbReference type="ARBA" id="ARBA00022741"/>
    </source>
</evidence>
<evidence type="ECO:0000256" key="1">
    <source>
        <dbReference type="ARBA" id="ARBA00008805"/>
    </source>
</evidence>
<dbReference type="FunCoup" id="A9US49">
    <property type="interactions" value="773"/>
</dbReference>
<dbReference type="GO" id="GO:0009443">
    <property type="term" value="P:pyridoxal 5'-phosphate salvage"/>
    <property type="evidence" value="ECO:0000318"/>
    <property type="project" value="GO_Central"/>
</dbReference>
<organism evidence="8 9">
    <name type="scientific">Monosiga brevicollis</name>
    <name type="common">Choanoflagellate</name>
    <dbReference type="NCBI Taxonomy" id="81824"/>
    <lineage>
        <taxon>Eukaryota</taxon>
        <taxon>Choanoflagellata</taxon>
        <taxon>Craspedida</taxon>
        <taxon>Salpingoecidae</taxon>
        <taxon>Monosiga</taxon>
    </lineage>
</organism>
<evidence type="ECO:0000256" key="2">
    <source>
        <dbReference type="ARBA" id="ARBA00012104"/>
    </source>
</evidence>
<comment type="similarity">
    <text evidence="1">Belongs to the pyridoxine kinase family.</text>
</comment>
<feature type="domain" description="Pyridoxamine kinase/Phosphomethylpyrimidine kinase" evidence="7">
    <location>
        <begin position="82"/>
        <end position="259"/>
    </location>
</feature>
<dbReference type="Gene3D" id="3.40.1190.20">
    <property type="match status" value="1"/>
</dbReference>
<dbReference type="SUPFAM" id="SSF53613">
    <property type="entry name" value="Ribokinase-like"/>
    <property type="match status" value="1"/>
</dbReference>
<evidence type="ECO:0000313" key="9">
    <source>
        <dbReference type="Proteomes" id="UP000001357"/>
    </source>
</evidence>
<dbReference type="PANTHER" id="PTHR10534:SF2">
    <property type="entry name" value="PYRIDOXAL KINASE"/>
    <property type="match status" value="1"/>
</dbReference>
<keyword evidence="6" id="KW-0067">ATP-binding</keyword>
<keyword evidence="9" id="KW-1185">Reference proteome</keyword>
<dbReference type="GO" id="GO:0008478">
    <property type="term" value="F:pyridoxal kinase activity"/>
    <property type="evidence" value="ECO:0000318"/>
    <property type="project" value="GO_Central"/>
</dbReference>
<dbReference type="GO" id="GO:0005524">
    <property type="term" value="F:ATP binding"/>
    <property type="evidence" value="ECO:0007669"/>
    <property type="project" value="UniProtKB-KW"/>
</dbReference>
<dbReference type="CDD" id="cd01173">
    <property type="entry name" value="pyridoxal_pyridoxamine_kinase"/>
    <property type="match status" value="1"/>
</dbReference>
<evidence type="ECO:0000259" key="7">
    <source>
        <dbReference type="Pfam" id="PF08543"/>
    </source>
</evidence>
<dbReference type="GO" id="GO:0005829">
    <property type="term" value="C:cytosol"/>
    <property type="evidence" value="ECO:0000318"/>
    <property type="project" value="GO_Central"/>
</dbReference>
<dbReference type="EC" id="2.7.1.35" evidence="2"/>
<dbReference type="eggNOG" id="KOG2599">
    <property type="taxonomic scope" value="Eukaryota"/>
</dbReference>
<gene>
    <name evidence="8" type="ORF">MONBRDRAFT_34908</name>
</gene>
<evidence type="ECO:0000256" key="3">
    <source>
        <dbReference type="ARBA" id="ARBA00022679"/>
    </source>
</evidence>
<keyword evidence="3" id="KW-0808">Transferase</keyword>
<dbReference type="STRING" id="81824.A9US49"/>
<evidence type="ECO:0000256" key="5">
    <source>
        <dbReference type="ARBA" id="ARBA00022777"/>
    </source>
</evidence>
<dbReference type="OMA" id="AWTHQHP"/>
<protein>
    <recommendedName>
        <fullName evidence="2">pyridoxal kinase</fullName>
        <ecNumber evidence="2">2.7.1.35</ecNumber>
    </recommendedName>
</protein>
<evidence type="ECO:0000256" key="6">
    <source>
        <dbReference type="ARBA" id="ARBA00022840"/>
    </source>
</evidence>
<dbReference type="Pfam" id="PF08543">
    <property type="entry name" value="Phos_pyr_kin"/>
    <property type="match status" value="1"/>
</dbReference>
<dbReference type="KEGG" id="mbr:MONBRDRAFT_34908"/>
<sequence>MSDTMAEHTPHILSIQSHVVSGYVGNRAATFPLQVLGCNVDVVCSVQFSNHTGFGQWSGTRLSAEELLDLYQGLVKNSLNDYDAVLTGYVGSAEFLRALVSIVRDIKKINPAARYLCDPVLGDRGKLYVPQTLVDVYKTEVVPVADVLTPNQFELELLSDCTIQSPEDALSAIDKLHEQGVPTVILTSLDGDDGFIHIIGSDRKSGERFRCKVPKIDFYFTGTGDLFAALILAWSETQKMSEAVRLATATLQAVCRRTFEGCTSTSPSVRERELRLIESKRDIETPQADTVELTLF</sequence>
<reference evidence="8 9" key="1">
    <citation type="journal article" date="2008" name="Nature">
        <title>The genome of the choanoflagellate Monosiga brevicollis and the origin of metazoans.</title>
        <authorList>
            <consortium name="JGI Sequencing"/>
            <person name="King N."/>
            <person name="Westbrook M.J."/>
            <person name="Young S.L."/>
            <person name="Kuo A."/>
            <person name="Abedin M."/>
            <person name="Chapman J."/>
            <person name="Fairclough S."/>
            <person name="Hellsten U."/>
            <person name="Isogai Y."/>
            <person name="Letunic I."/>
            <person name="Marr M."/>
            <person name="Pincus D."/>
            <person name="Putnam N."/>
            <person name="Rokas A."/>
            <person name="Wright K.J."/>
            <person name="Zuzow R."/>
            <person name="Dirks W."/>
            <person name="Good M."/>
            <person name="Goodstein D."/>
            <person name="Lemons D."/>
            <person name="Li W."/>
            <person name="Lyons J.B."/>
            <person name="Morris A."/>
            <person name="Nichols S."/>
            <person name="Richter D.J."/>
            <person name="Salamov A."/>
            <person name="Bork P."/>
            <person name="Lim W.A."/>
            <person name="Manning G."/>
            <person name="Miller W.T."/>
            <person name="McGinnis W."/>
            <person name="Shapiro H."/>
            <person name="Tjian R."/>
            <person name="Grigoriev I.V."/>
            <person name="Rokhsar D."/>
        </authorList>
    </citation>
    <scope>NUCLEOTIDE SEQUENCE [LARGE SCALE GENOMIC DNA]</scope>
    <source>
        <strain evidence="9">MX1 / ATCC 50154</strain>
    </source>
</reference>